<dbReference type="PANTHER" id="PTHR42919:SF8">
    <property type="entry name" value="N-ALPHA-ACETYLTRANSFERASE 50"/>
    <property type="match status" value="1"/>
</dbReference>
<dbReference type="CDD" id="cd04301">
    <property type="entry name" value="NAT_SF"/>
    <property type="match status" value="1"/>
</dbReference>
<comment type="caution">
    <text evidence="4">The sequence shown here is derived from an EMBL/GenBank/DDBJ whole genome shotgun (WGS) entry which is preliminary data.</text>
</comment>
<organism evidence="4 5">
    <name type="scientific">Ligilactobacillus acidipiscis</name>
    <dbReference type="NCBI Taxonomy" id="89059"/>
    <lineage>
        <taxon>Bacteria</taxon>
        <taxon>Bacillati</taxon>
        <taxon>Bacillota</taxon>
        <taxon>Bacilli</taxon>
        <taxon>Lactobacillales</taxon>
        <taxon>Lactobacillaceae</taxon>
        <taxon>Ligilactobacillus</taxon>
    </lineage>
</organism>
<dbReference type="PANTHER" id="PTHR42919">
    <property type="entry name" value="N-ALPHA-ACETYLTRANSFERASE"/>
    <property type="match status" value="1"/>
</dbReference>
<dbReference type="Proteomes" id="UP000051491">
    <property type="component" value="Unassembled WGS sequence"/>
</dbReference>
<name>A0A0R2JZK8_9LACO</name>
<dbReference type="AlphaFoldDB" id="A0A0R2JZK8"/>
<sequence length="174" mass="20047">MAREMIELKKVTNDQIKELQKISRQTFADTFGADNTDSDMELYLDQTYGTETLLAQLANPNSIFFFAWKDGNVVGYLKVNLADAQTEKMGNDSLEIERIYVQKNFKRQGFGSKLFQQALSCAREQKKAKVWLGVWERNYAALKFYNKQGFKQIGAHVFQLGDDAQRDLLLQLEL</sequence>
<dbReference type="PROSITE" id="PS51186">
    <property type="entry name" value="GNAT"/>
    <property type="match status" value="1"/>
</dbReference>
<feature type="domain" description="N-acetyltransferase" evidence="3">
    <location>
        <begin position="6"/>
        <end position="174"/>
    </location>
</feature>
<keyword evidence="2" id="KW-0012">Acyltransferase</keyword>
<protein>
    <submittedName>
        <fullName evidence="4">GNAT family acetyltransferase</fullName>
    </submittedName>
</protein>
<dbReference type="SUPFAM" id="SSF55729">
    <property type="entry name" value="Acyl-CoA N-acyltransferases (Nat)"/>
    <property type="match status" value="1"/>
</dbReference>
<dbReference type="InterPro" id="IPR016181">
    <property type="entry name" value="Acyl_CoA_acyltransferase"/>
</dbReference>
<evidence type="ECO:0000259" key="3">
    <source>
        <dbReference type="PROSITE" id="PS51186"/>
    </source>
</evidence>
<dbReference type="InterPro" id="IPR000182">
    <property type="entry name" value="GNAT_dom"/>
</dbReference>
<dbReference type="STRING" id="89059.LAC1533_2136"/>
<dbReference type="PATRIC" id="fig|89059.3.peg.1657"/>
<dbReference type="InterPro" id="IPR051556">
    <property type="entry name" value="N-term/lysine_N-AcTrnsfr"/>
</dbReference>
<evidence type="ECO:0000313" key="4">
    <source>
        <dbReference type="EMBL" id="KRN82721.1"/>
    </source>
</evidence>
<dbReference type="Pfam" id="PF00583">
    <property type="entry name" value="Acetyltransf_1"/>
    <property type="match status" value="1"/>
</dbReference>
<dbReference type="Gene3D" id="3.40.630.30">
    <property type="match status" value="1"/>
</dbReference>
<evidence type="ECO:0000313" key="5">
    <source>
        <dbReference type="Proteomes" id="UP000051491"/>
    </source>
</evidence>
<evidence type="ECO:0000256" key="2">
    <source>
        <dbReference type="ARBA" id="ARBA00023315"/>
    </source>
</evidence>
<dbReference type="EMBL" id="JQBK01000048">
    <property type="protein sequence ID" value="KRN82721.1"/>
    <property type="molecule type" value="Genomic_DNA"/>
</dbReference>
<accession>A0A0R2JZK8</accession>
<gene>
    <name evidence="4" type="ORF">IV43_GL001548</name>
</gene>
<keyword evidence="1 4" id="KW-0808">Transferase</keyword>
<reference evidence="4 5" key="1">
    <citation type="journal article" date="2015" name="Genome Announc.">
        <title>Expanding the biotechnology potential of lactobacilli through comparative genomics of 213 strains and associated genera.</title>
        <authorList>
            <person name="Sun Z."/>
            <person name="Harris H.M."/>
            <person name="McCann A."/>
            <person name="Guo C."/>
            <person name="Argimon S."/>
            <person name="Zhang W."/>
            <person name="Yang X."/>
            <person name="Jeffery I.B."/>
            <person name="Cooney J.C."/>
            <person name="Kagawa T.F."/>
            <person name="Liu W."/>
            <person name="Song Y."/>
            <person name="Salvetti E."/>
            <person name="Wrobel A."/>
            <person name="Rasinkangas P."/>
            <person name="Parkhill J."/>
            <person name="Rea M.C."/>
            <person name="O'Sullivan O."/>
            <person name="Ritari J."/>
            <person name="Douillard F.P."/>
            <person name="Paul Ross R."/>
            <person name="Yang R."/>
            <person name="Briner A.E."/>
            <person name="Felis G.E."/>
            <person name="de Vos W.M."/>
            <person name="Barrangou R."/>
            <person name="Klaenhammer T.R."/>
            <person name="Caufield P.W."/>
            <person name="Cui Y."/>
            <person name="Zhang H."/>
            <person name="O'Toole P.W."/>
        </authorList>
    </citation>
    <scope>NUCLEOTIDE SEQUENCE [LARGE SCALE GENOMIC DNA]</scope>
    <source>
        <strain evidence="4 5">DSM 15353</strain>
    </source>
</reference>
<dbReference type="GO" id="GO:0016747">
    <property type="term" value="F:acyltransferase activity, transferring groups other than amino-acyl groups"/>
    <property type="evidence" value="ECO:0007669"/>
    <property type="project" value="InterPro"/>
</dbReference>
<evidence type="ECO:0000256" key="1">
    <source>
        <dbReference type="ARBA" id="ARBA00022679"/>
    </source>
</evidence>
<proteinExistence type="predicted"/>